<keyword evidence="6" id="KW-1185">Reference proteome</keyword>
<dbReference type="AlphaFoldDB" id="A0A9W6HJ01"/>
<dbReference type="InterPro" id="IPR036388">
    <property type="entry name" value="WH-like_DNA-bd_sf"/>
</dbReference>
<dbReference type="SMART" id="SM00895">
    <property type="entry name" value="FCD"/>
    <property type="match status" value="1"/>
</dbReference>
<feature type="domain" description="HTH gntR-type" evidence="4">
    <location>
        <begin position="7"/>
        <end position="74"/>
    </location>
</feature>
<evidence type="ECO:0000313" key="6">
    <source>
        <dbReference type="Proteomes" id="UP001142317"/>
    </source>
</evidence>
<organism evidence="5 6">
    <name type="scientific">Microbacterium imperiale</name>
    <dbReference type="NCBI Taxonomy" id="33884"/>
    <lineage>
        <taxon>Bacteria</taxon>
        <taxon>Bacillati</taxon>
        <taxon>Actinomycetota</taxon>
        <taxon>Actinomycetes</taxon>
        <taxon>Micrococcales</taxon>
        <taxon>Microbacteriaceae</taxon>
        <taxon>Microbacterium</taxon>
    </lineage>
</organism>
<dbReference type="GO" id="GO:0003677">
    <property type="term" value="F:DNA binding"/>
    <property type="evidence" value="ECO:0007669"/>
    <property type="project" value="UniProtKB-KW"/>
</dbReference>
<keyword evidence="3" id="KW-0804">Transcription</keyword>
<dbReference type="Pfam" id="PF07729">
    <property type="entry name" value="FCD"/>
    <property type="match status" value="1"/>
</dbReference>
<dbReference type="SUPFAM" id="SSF48008">
    <property type="entry name" value="GntR ligand-binding domain-like"/>
    <property type="match status" value="1"/>
</dbReference>
<reference evidence="5" key="1">
    <citation type="journal article" date="2014" name="Int. J. Syst. Evol. Microbiol.">
        <title>Complete genome sequence of Corynebacterium casei LMG S-19264T (=DSM 44701T), isolated from a smear-ripened cheese.</title>
        <authorList>
            <consortium name="US DOE Joint Genome Institute (JGI-PGF)"/>
            <person name="Walter F."/>
            <person name="Albersmeier A."/>
            <person name="Kalinowski J."/>
            <person name="Ruckert C."/>
        </authorList>
    </citation>
    <scope>NUCLEOTIDE SEQUENCE</scope>
    <source>
        <strain evidence="5">VKM Ac-1447</strain>
    </source>
</reference>
<evidence type="ECO:0000259" key="4">
    <source>
        <dbReference type="PROSITE" id="PS50949"/>
    </source>
</evidence>
<dbReference type="PROSITE" id="PS50949">
    <property type="entry name" value="HTH_GNTR"/>
    <property type="match status" value="1"/>
</dbReference>
<evidence type="ECO:0000313" key="5">
    <source>
        <dbReference type="EMBL" id="GLJ80693.1"/>
    </source>
</evidence>
<dbReference type="SMART" id="SM00345">
    <property type="entry name" value="HTH_GNTR"/>
    <property type="match status" value="1"/>
</dbReference>
<dbReference type="SUPFAM" id="SSF46785">
    <property type="entry name" value="Winged helix' DNA-binding domain"/>
    <property type="match status" value="1"/>
</dbReference>
<gene>
    <name evidence="5" type="ORF">GCM10017586_23760</name>
</gene>
<dbReference type="InterPro" id="IPR008920">
    <property type="entry name" value="TF_FadR/GntR_C"/>
</dbReference>
<dbReference type="PRINTS" id="PR00035">
    <property type="entry name" value="HTHGNTR"/>
</dbReference>
<dbReference type="PANTHER" id="PTHR43537:SF5">
    <property type="entry name" value="UXU OPERON TRANSCRIPTIONAL REGULATOR"/>
    <property type="match status" value="1"/>
</dbReference>
<dbReference type="Gene3D" id="1.10.10.10">
    <property type="entry name" value="Winged helix-like DNA-binding domain superfamily/Winged helix DNA-binding domain"/>
    <property type="match status" value="1"/>
</dbReference>
<protein>
    <submittedName>
        <fullName evidence="5">GntR family transcriptional regulator</fullName>
    </submittedName>
</protein>
<evidence type="ECO:0000256" key="1">
    <source>
        <dbReference type="ARBA" id="ARBA00023015"/>
    </source>
</evidence>
<dbReference type="EMBL" id="BSEO01000014">
    <property type="protein sequence ID" value="GLJ80693.1"/>
    <property type="molecule type" value="Genomic_DNA"/>
</dbReference>
<dbReference type="Gene3D" id="1.20.120.530">
    <property type="entry name" value="GntR ligand-binding domain-like"/>
    <property type="match status" value="1"/>
</dbReference>
<proteinExistence type="predicted"/>
<dbReference type="Proteomes" id="UP001142317">
    <property type="component" value="Unassembled WGS sequence"/>
</dbReference>
<dbReference type="GO" id="GO:0003700">
    <property type="term" value="F:DNA-binding transcription factor activity"/>
    <property type="evidence" value="ECO:0007669"/>
    <property type="project" value="InterPro"/>
</dbReference>
<dbReference type="InterPro" id="IPR000524">
    <property type="entry name" value="Tscrpt_reg_HTH_GntR"/>
</dbReference>
<dbReference type="Pfam" id="PF00392">
    <property type="entry name" value="GntR"/>
    <property type="match status" value="1"/>
</dbReference>
<comment type="caution">
    <text evidence="5">The sequence shown here is derived from an EMBL/GenBank/DDBJ whole genome shotgun (WGS) entry which is preliminary data.</text>
</comment>
<name>A0A9W6HJ01_9MICO</name>
<accession>A0A9W6HJ01</accession>
<evidence type="ECO:0000256" key="3">
    <source>
        <dbReference type="ARBA" id="ARBA00023163"/>
    </source>
</evidence>
<dbReference type="InterPro" id="IPR011711">
    <property type="entry name" value="GntR_C"/>
</dbReference>
<dbReference type="PANTHER" id="PTHR43537">
    <property type="entry name" value="TRANSCRIPTIONAL REGULATOR, GNTR FAMILY"/>
    <property type="match status" value="1"/>
</dbReference>
<keyword evidence="2" id="KW-0238">DNA-binding</keyword>
<sequence>MVAEGGARAGKRAYAALLTEIQNGDLAPGAVLGEVEQATRLGVSRTPLREALRRLAADGLVRQASPRVTVVADIDRDDIRSLFEVRRALEETAARLAASRGDAALFAELAAAFDRTAQSEAPAAGDPDAYYALIARFDAALDEAAGNAYLTSALGIVRTHLVRVRRLARDNPARLAASIEEHRLIASAIAARDADLAAHATHVHLHNALTSILDSLEASA</sequence>
<keyword evidence="1" id="KW-0805">Transcription regulation</keyword>
<reference evidence="5" key="2">
    <citation type="submission" date="2023-01" db="EMBL/GenBank/DDBJ databases">
        <authorList>
            <person name="Sun Q."/>
            <person name="Evtushenko L."/>
        </authorList>
    </citation>
    <scope>NUCLEOTIDE SEQUENCE</scope>
    <source>
        <strain evidence="5">VKM Ac-1447</strain>
    </source>
</reference>
<evidence type="ECO:0000256" key="2">
    <source>
        <dbReference type="ARBA" id="ARBA00023125"/>
    </source>
</evidence>
<dbReference type="RefSeq" id="WP_210006901.1">
    <property type="nucleotide sequence ID" value="NZ_BSEO01000014.1"/>
</dbReference>
<dbReference type="InterPro" id="IPR036390">
    <property type="entry name" value="WH_DNA-bd_sf"/>
</dbReference>